<dbReference type="InterPro" id="IPR002035">
    <property type="entry name" value="VWF_A"/>
</dbReference>
<gene>
    <name evidence="6" type="ORF">HMPREF9470_00707</name>
</gene>
<keyword evidence="3" id="KW-0732">Signal</keyword>
<dbReference type="PATRIC" id="fig|742734.4.peg.754"/>
<evidence type="ECO:0008006" key="8">
    <source>
        <dbReference type="Google" id="ProtNLM"/>
    </source>
</evidence>
<evidence type="ECO:0000259" key="4">
    <source>
        <dbReference type="PROSITE" id="PS50234"/>
    </source>
</evidence>
<dbReference type="SMART" id="SM00609">
    <property type="entry name" value="VIT"/>
    <property type="match status" value="1"/>
</dbReference>
<feature type="coiled-coil region" evidence="1">
    <location>
        <begin position="108"/>
        <end position="135"/>
    </location>
</feature>
<dbReference type="PANTHER" id="PTHR45737">
    <property type="entry name" value="VON WILLEBRAND FACTOR A DOMAIN-CONTAINING PROTEIN 5A"/>
    <property type="match status" value="1"/>
</dbReference>
<comment type="caution">
    <text evidence="6">The sequence shown here is derived from an EMBL/GenBank/DDBJ whole genome shotgun (WGS) entry which is preliminary data.</text>
</comment>
<dbReference type="SUPFAM" id="SSF53300">
    <property type="entry name" value="vWA-like"/>
    <property type="match status" value="1"/>
</dbReference>
<evidence type="ECO:0000313" key="7">
    <source>
        <dbReference type="Proteomes" id="UP000037392"/>
    </source>
</evidence>
<feature type="signal peptide" evidence="3">
    <location>
        <begin position="1"/>
        <end position="23"/>
    </location>
</feature>
<dbReference type="Pfam" id="PF08487">
    <property type="entry name" value="VIT"/>
    <property type="match status" value="1"/>
</dbReference>
<sequence>MKMKKNWLCVFFTLLLVLSQAWAVYGMEEEDDPDKTLAPYFFVEGADPDPDSFPLKETKVSSQINGVIADTYVTQTYTNEGKTPINAKYIFPASTKASVHGMTMQIGNRLITARIKEKEEAREEFEEAKSQGKSASLLEQQRPNVFSMDVANVMPNDTVVIELHYTEMVVSTEGSYQFVFPTVTGPRYTSSPEDQGKDDNQWVSTPYLKEGKTPSGRYDIAVSLSTGVPVTDITCRSHSIKIDKSSASAARITLEDPEDFAGDRDFILDYKLTGQDVNCGLLLDQGEEENFFMLMIQPPKRYDPEDIPPREYIFLMDVSGSMYGFPLDTAKGLIKDLVTSLRDTDTFNLILFSGASSRMSPVSVPATAENIQRAVELIDRQEGGGGTEMAPALRDALAIPKTEGTSRIIITITDGYISGEKEIFGIISQNLADTDFFSFGIGDSVNRYLIDGIAKVGLGESFVVTDDKDALDTAKRFCTYIQAPLLTDIQVSYNGFEVYDVEPAALPTLFAQRPIVLFGKWRGEPGGSIQVTGRSGNRDYVQDIQVSQASIGSNPGISYLWARTMVENLTDYNTGLEEDDSIKKEVTQLGLKYSMMTPYTSFVAVMEEVRNPDGAGRDVDQPLPLPQGVSDLSVGGGYTIGSEPGTMILVPATTAIIAGNILIRSRKKGGAKKQNHS</sequence>
<dbReference type="InterPro" id="IPR036465">
    <property type="entry name" value="vWFA_dom_sf"/>
</dbReference>
<dbReference type="SMART" id="SM00327">
    <property type="entry name" value="VWA"/>
    <property type="match status" value="1"/>
</dbReference>
<dbReference type="GeneID" id="93165440"/>
<dbReference type="PROSITE" id="PS50234">
    <property type="entry name" value="VWFA"/>
    <property type="match status" value="1"/>
</dbReference>
<dbReference type="Gene3D" id="3.40.50.410">
    <property type="entry name" value="von Willebrand factor, type A domain"/>
    <property type="match status" value="1"/>
</dbReference>
<proteinExistence type="predicted"/>
<protein>
    <recommendedName>
        <fullName evidence="8">VWFA domain-containing protein</fullName>
    </recommendedName>
</protein>
<evidence type="ECO:0000259" key="5">
    <source>
        <dbReference type="PROSITE" id="PS51468"/>
    </source>
</evidence>
<evidence type="ECO:0000313" key="6">
    <source>
        <dbReference type="EMBL" id="KMW08810.1"/>
    </source>
</evidence>
<name>A0A0J9E033_9FIRM</name>
<feature type="chain" id="PRO_5005317855" description="VWFA domain-containing protein" evidence="3">
    <location>
        <begin position="24"/>
        <end position="677"/>
    </location>
</feature>
<dbReference type="OrthoDB" id="9784383at2"/>
<dbReference type="Pfam" id="PF13768">
    <property type="entry name" value="VWA_3"/>
    <property type="match status" value="1"/>
</dbReference>
<dbReference type="PANTHER" id="PTHR45737:SF6">
    <property type="entry name" value="VON WILLEBRAND FACTOR A DOMAIN-CONTAINING PROTEIN 5A"/>
    <property type="match status" value="1"/>
</dbReference>
<dbReference type="Proteomes" id="UP000037392">
    <property type="component" value="Unassembled WGS sequence"/>
</dbReference>
<dbReference type="RefSeq" id="WP_048929183.1">
    <property type="nucleotide sequence ID" value="NZ_KQ235875.1"/>
</dbReference>
<reference evidence="6 7" key="1">
    <citation type="submission" date="2011-04" db="EMBL/GenBank/DDBJ databases">
        <title>The Genome Sequence of Clostridium citroniae WAL-19142.</title>
        <authorList>
            <consortium name="The Broad Institute Genome Sequencing Platform"/>
            <person name="Earl A."/>
            <person name="Ward D."/>
            <person name="Feldgarden M."/>
            <person name="Gevers D."/>
            <person name="Warren Y.A."/>
            <person name="Tyrrell K.L."/>
            <person name="Citron D.M."/>
            <person name="Goldstein E.J."/>
            <person name="Daigneault M."/>
            <person name="Allen-Vercoe E."/>
            <person name="Young S.K."/>
            <person name="Zeng Q."/>
            <person name="Gargeya S."/>
            <person name="Fitzgerald M."/>
            <person name="Haas B."/>
            <person name="Abouelleil A."/>
            <person name="Alvarado L."/>
            <person name="Arachchi H.M."/>
            <person name="Berlin A."/>
            <person name="Brown A."/>
            <person name="Chapman S.B."/>
            <person name="Chen Z."/>
            <person name="Dunbar C."/>
            <person name="Freedman E."/>
            <person name="Gearin G."/>
            <person name="Gellesch M."/>
            <person name="Goldberg J."/>
            <person name="Griggs A."/>
            <person name="Gujja S."/>
            <person name="Heilman E.R."/>
            <person name="Heiman D."/>
            <person name="Howarth C."/>
            <person name="Larson L."/>
            <person name="Lui A."/>
            <person name="MacDonald P.J."/>
            <person name="Mehta T."/>
            <person name="Montmayeur A."/>
            <person name="Murphy C."/>
            <person name="Neiman D."/>
            <person name="Pearson M."/>
            <person name="Priest M."/>
            <person name="Roberts A."/>
            <person name="Saif S."/>
            <person name="Shea T."/>
            <person name="Shenoy N."/>
            <person name="Sisk P."/>
            <person name="Stolte C."/>
            <person name="Sykes S."/>
            <person name="White J."/>
            <person name="Yandava C."/>
            <person name="Wortman J."/>
            <person name="Nusbaum C."/>
            <person name="Birren B."/>
        </authorList>
    </citation>
    <scope>NUCLEOTIDE SEQUENCE [LARGE SCALE GENOMIC DNA]</scope>
    <source>
        <strain evidence="6 7">WAL-19142</strain>
    </source>
</reference>
<dbReference type="AlphaFoldDB" id="A0A0J9E033"/>
<feature type="region of interest" description="Disordered" evidence="2">
    <location>
        <begin position="187"/>
        <end position="208"/>
    </location>
</feature>
<keyword evidence="1" id="KW-0175">Coiled coil</keyword>
<dbReference type="EMBL" id="ADLK01000078">
    <property type="protein sequence ID" value="KMW08810.1"/>
    <property type="molecule type" value="Genomic_DNA"/>
</dbReference>
<feature type="domain" description="VWFA" evidence="4">
    <location>
        <begin position="311"/>
        <end position="489"/>
    </location>
</feature>
<dbReference type="PROSITE" id="PS51468">
    <property type="entry name" value="VIT"/>
    <property type="match status" value="1"/>
</dbReference>
<dbReference type="InterPro" id="IPR013694">
    <property type="entry name" value="VIT"/>
</dbReference>
<feature type="domain" description="VIT" evidence="5">
    <location>
        <begin position="39"/>
        <end position="167"/>
    </location>
</feature>
<evidence type="ECO:0000256" key="1">
    <source>
        <dbReference type="SAM" id="Coils"/>
    </source>
</evidence>
<evidence type="ECO:0000256" key="2">
    <source>
        <dbReference type="SAM" id="MobiDB-lite"/>
    </source>
</evidence>
<organism evidence="6 7">
    <name type="scientific">[Clostridium] citroniae WAL-19142</name>
    <dbReference type="NCBI Taxonomy" id="742734"/>
    <lineage>
        <taxon>Bacteria</taxon>
        <taxon>Bacillati</taxon>
        <taxon>Bacillota</taxon>
        <taxon>Clostridia</taxon>
        <taxon>Lachnospirales</taxon>
        <taxon>Lachnospiraceae</taxon>
        <taxon>Enterocloster</taxon>
    </lineage>
</organism>
<evidence type="ECO:0000256" key="3">
    <source>
        <dbReference type="SAM" id="SignalP"/>
    </source>
</evidence>
<accession>A0A0J9E033</accession>